<dbReference type="CDD" id="cd00093">
    <property type="entry name" value="HTH_XRE"/>
    <property type="match status" value="1"/>
</dbReference>
<evidence type="ECO:0000256" key="1">
    <source>
        <dbReference type="SAM" id="Phobius"/>
    </source>
</evidence>
<evidence type="ECO:0000313" key="2">
    <source>
        <dbReference type="EMBL" id="SJZ42826.1"/>
    </source>
</evidence>
<organism evidence="2 3">
    <name type="scientific">Treponema porcinum</name>
    <dbReference type="NCBI Taxonomy" id="261392"/>
    <lineage>
        <taxon>Bacteria</taxon>
        <taxon>Pseudomonadati</taxon>
        <taxon>Spirochaetota</taxon>
        <taxon>Spirochaetia</taxon>
        <taxon>Spirochaetales</taxon>
        <taxon>Treponemataceae</taxon>
        <taxon>Treponema</taxon>
    </lineage>
</organism>
<name>A0A1T4KKA8_TREPO</name>
<accession>A0A1T4KKA8</accession>
<dbReference type="EMBL" id="FUWG01000008">
    <property type="protein sequence ID" value="SJZ42826.1"/>
    <property type="molecule type" value="Genomic_DNA"/>
</dbReference>
<gene>
    <name evidence="2" type="ORF">SAMN02745149_01220</name>
</gene>
<dbReference type="PANTHER" id="PTHR34475">
    <property type="match status" value="1"/>
</dbReference>
<protein>
    <submittedName>
        <fullName evidence="2">Helix-turn-helix domain-containing protein</fullName>
    </submittedName>
</protein>
<dbReference type="InterPro" id="IPR001387">
    <property type="entry name" value="Cro/C1-type_HTH"/>
</dbReference>
<sequence>MESYGEQLRRAREAKGIDYETISNETTISAQYLIGLEQEDSSAFPGEPYMLGFLRNYAEYLGLNSESLLGLYRAKKLQEAPVPEGLIVHEKPAYFWPLVAGGAAVFLAAVIVCICIFVNHKKAENGSDVVIDKNSSKKTYELTDKAFSSRVYVGDQFVYHAAQGDIILTVSDTHSTFGLQCPVGTIYTELSEEAELDVDGDAVTDLIVYVSDVSVSEENRGAEVRLLRRTGGNYASSVSHDDIPFATEIASNHKQIVIFEDNRAYPFTLNGSFRGPCVFRYKVDRHDPVESYFTSGEVVTMTANNGIRLWMSNCNTLKFSIIADSKSYDLEIGKAGQVLVEDIKWIKDTDGKYKLVVIELD</sequence>
<dbReference type="Proteomes" id="UP000190423">
    <property type="component" value="Unassembled WGS sequence"/>
</dbReference>
<keyword evidence="1" id="KW-1133">Transmembrane helix</keyword>
<dbReference type="GeneID" id="78316519"/>
<dbReference type="STRING" id="261392.SAMN02745149_01220"/>
<dbReference type="Pfam" id="PF13413">
    <property type="entry name" value="HTH_25"/>
    <property type="match status" value="1"/>
</dbReference>
<keyword evidence="1" id="KW-0472">Membrane</keyword>
<evidence type="ECO:0000313" key="3">
    <source>
        <dbReference type="Proteomes" id="UP000190423"/>
    </source>
</evidence>
<proteinExistence type="predicted"/>
<dbReference type="AlphaFoldDB" id="A0A1T4KKA8"/>
<dbReference type="PANTHER" id="PTHR34475:SF1">
    <property type="entry name" value="CYTOSKELETON PROTEIN RODZ"/>
    <property type="match status" value="1"/>
</dbReference>
<dbReference type="InterPro" id="IPR010982">
    <property type="entry name" value="Lambda_DNA-bd_dom_sf"/>
</dbReference>
<dbReference type="InterPro" id="IPR050400">
    <property type="entry name" value="Bact_Cytoskel_RodZ"/>
</dbReference>
<keyword evidence="3" id="KW-1185">Reference proteome</keyword>
<reference evidence="2 3" key="1">
    <citation type="submission" date="2017-02" db="EMBL/GenBank/DDBJ databases">
        <authorList>
            <person name="Peterson S.W."/>
        </authorList>
    </citation>
    <scope>NUCLEOTIDE SEQUENCE [LARGE SCALE GENOMIC DNA]</scope>
    <source>
        <strain evidence="2 3">ATCC BAA-908</strain>
    </source>
</reference>
<feature type="transmembrane region" description="Helical" evidence="1">
    <location>
        <begin position="94"/>
        <end position="118"/>
    </location>
</feature>
<dbReference type="SUPFAM" id="SSF47413">
    <property type="entry name" value="lambda repressor-like DNA-binding domains"/>
    <property type="match status" value="1"/>
</dbReference>
<dbReference type="Gene3D" id="1.10.260.40">
    <property type="entry name" value="lambda repressor-like DNA-binding domains"/>
    <property type="match status" value="1"/>
</dbReference>
<keyword evidence="1" id="KW-0812">Transmembrane</keyword>
<dbReference type="OrthoDB" id="9797543at2"/>
<dbReference type="RefSeq" id="WP_078933133.1">
    <property type="nucleotide sequence ID" value="NZ_FUWG01000008.1"/>
</dbReference>
<dbReference type="GO" id="GO:0003677">
    <property type="term" value="F:DNA binding"/>
    <property type="evidence" value="ECO:0007669"/>
    <property type="project" value="InterPro"/>
</dbReference>